<dbReference type="CDD" id="cd07067">
    <property type="entry name" value="HP_PGM_like"/>
    <property type="match status" value="1"/>
</dbReference>
<proteinExistence type="predicted"/>
<dbReference type="PANTHER" id="PTHR48100:SF1">
    <property type="entry name" value="HISTIDINE PHOSPHATASE FAMILY PROTEIN-RELATED"/>
    <property type="match status" value="1"/>
</dbReference>
<name>A0ABS5V2C8_9GAMM</name>
<dbReference type="SMART" id="SM00855">
    <property type="entry name" value="PGAM"/>
    <property type="match status" value="1"/>
</dbReference>
<dbReference type="PROSITE" id="PS00175">
    <property type="entry name" value="PG_MUTASE"/>
    <property type="match status" value="1"/>
</dbReference>
<dbReference type="PANTHER" id="PTHR48100">
    <property type="entry name" value="BROAD-SPECIFICITY PHOSPHATASE YOR283W-RELATED"/>
    <property type="match status" value="1"/>
</dbReference>
<keyword evidence="4" id="KW-1185">Reference proteome</keyword>
<organism evidence="3 4">
    <name type="scientific">Shewanella jiangmenensis</name>
    <dbReference type="NCBI Taxonomy" id="2837387"/>
    <lineage>
        <taxon>Bacteria</taxon>
        <taxon>Pseudomonadati</taxon>
        <taxon>Pseudomonadota</taxon>
        <taxon>Gammaproteobacteria</taxon>
        <taxon>Alteromonadales</taxon>
        <taxon>Shewanellaceae</taxon>
        <taxon>Shewanella</taxon>
    </lineage>
</organism>
<evidence type="ECO:0000256" key="1">
    <source>
        <dbReference type="ARBA" id="ARBA00023152"/>
    </source>
</evidence>
<keyword evidence="1" id="KW-0324">Glycolysis</keyword>
<keyword evidence="2" id="KW-0413">Isomerase</keyword>
<dbReference type="RefSeq" id="WP_214506293.1">
    <property type="nucleotide sequence ID" value="NZ_JAHEPS010000002.1"/>
</dbReference>
<dbReference type="InterPro" id="IPR013078">
    <property type="entry name" value="His_Pase_superF_clade-1"/>
</dbReference>
<dbReference type="SUPFAM" id="SSF53254">
    <property type="entry name" value="Phosphoglycerate mutase-like"/>
    <property type="match status" value="1"/>
</dbReference>
<evidence type="ECO:0000313" key="4">
    <source>
        <dbReference type="Proteomes" id="UP001195903"/>
    </source>
</evidence>
<dbReference type="InterPro" id="IPR050275">
    <property type="entry name" value="PGM_Phosphatase"/>
</dbReference>
<dbReference type="Pfam" id="PF00300">
    <property type="entry name" value="His_Phos_1"/>
    <property type="match status" value="1"/>
</dbReference>
<dbReference type="Proteomes" id="UP001195903">
    <property type="component" value="Unassembled WGS sequence"/>
</dbReference>
<accession>A0ABS5V2C8</accession>
<dbReference type="InterPro" id="IPR029033">
    <property type="entry name" value="His_PPase_superfam"/>
</dbReference>
<sequence length="201" mass="22345">MQFTPSVMVSELYILRHGQTEFNAERRLQGHCNSPLTPLGQAQAQAYGNRLKKLGNLDDFQLISSPLGRAMQTAALVAQTLGRDERSIIADERIKEAGLGEFEQACIPELHAANPHFANLPGWYLQALGAEPLNAIQARLQHFLRDDATPGKAILISHGITSMILRAMLQGLDDDAIWALDRPQDAFYHFSDGKLRRIECD</sequence>
<evidence type="ECO:0000256" key="2">
    <source>
        <dbReference type="ARBA" id="ARBA00023235"/>
    </source>
</evidence>
<gene>
    <name evidence="3" type="ORF">KJI95_06040</name>
</gene>
<dbReference type="InterPro" id="IPR001345">
    <property type="entry name" value="PG/BPGM_mutase_AS"/>
</dbReference>
<reference evidence="3 4" key="1">
    <citation type="submission" date="2021-05" db="EMBL/GenBank/DDBJ databases">
        <title>Shewanella sp. JM162201.</title>
        <authorList>
            <person name="Xu S."/>
            <person name="Li A."/>
        </authorList>
    </citation>
    <scope>NUCLEOTIDE SEQUENCE [LARGE SCALE GENOMIC DNA]</scope>
    <source>
        <strain evidence="3 4">JM162201</strain>
    </source>
</reference>
<protein>
    <submittedName>
        <fullName evidence="3">Phosphoglycerate mutase family protein</fullName>
    </submittedName>
</protein>
<evidence type="ECO:0000313" key="3">
    <source>
        <dbReference type="EMBL" id="MBT1444083.1"/>
    </source>
</evidence>
<comment type="caution">
    <text evidence="3">The sequence shown here is derived from an EMBL/GenBank/DDBJ whole genome shotgun (WGS) entry which is preliminary data.</text>
</comment>
<dbReference type="Gene3D" id="3.40.50.1240">
    <property type="entry name" value="Phosphoglycerate mutase-like"/>
    <property type="match status" value="1"/>
</dbReference>
<dbReference type="EMBL" id="JAHEPS010000002">
    <property type="protein sequence ID" value="MBT1444083.1"/>
    <property type="molecule type" value="Genomic_DNA"/>
</dbReference>